<evidence type="ECO:0000256" key="10">
    <source>
        <dbReference type="ARBA" id="ARBA00052879"/>
    </source>
</evidence>
<evidence type="ECO:0000313" key="20">
    <source>
        <dbReference type="Proteomes" id="UP000030742"/>
    </source>
</evidence>
<dbReference type="EMBL" id="KB632432">
    <property type="protein sequence ID" value="ERL95533.1"/>
    <property type="molecule type" value="Genomic_DNA"/>
</dbReference>
<evidence type="ECO:0000256" key="9">
    <source>
        <dbReference type="ARBA" id="ARBA00023134"/>
    </source>
</evidence>
<feature type="domain" description="ATP-citrate synthase/succinyl-CoA ligase C-terminal" evidence="14">
    <location>
        <begin position="290"/>
        <end position="410"/>
    </location>
</feature>
<keyword evidence="6 13" id="KW-0547">Nucleotide-binding</keyword>
<dbReference type="Proteomes" id="UP000019118">
    <property type="component" value="Unassembled WGS sequence"/>
</dbReference>
<evidence type="ECO:0000313" key="19">
    <source>
        <dbReference type="Proteomes" id="UP000019118"/>
    </source>
</evidence>
<dbReference type="InterPro" id="IPR013815">
    <property type="entry name" value="ATP_grasp_subdomain_1"/>
</dbReference>
<evidence type="ECO:0000256" key="6">
    <source>
        <dbReference type="ARBA" id="ARBA00022741"/>
    </source>
</evidence>
<dbReference type="GO" id="GO:0046872">
    <property type="term" value="F:metal ion binding"/>
    <property type="evidence" value="ECO:0007669"/>
    <property type="project" value="UniProtKB-KW"/>
</dbReference>
<keyword evidence="9" id="KW-0342">GTP-binding</keyword>
<dbReference type="OMA" id="KQMIGNR"/>
<comment type="pathway">
    <text evidence="2">Carbohydrate metabolism; tricarboxylic acid cycle; succinate from succinyl-CoA (ligase route): step 1/1.</text>
</comment>
<dbReference type="HAMAP" id="MF_03221">
    <property type="entry name" value="Succ_CoA_betaG_euk"/>
    <property type="match status" value="1"/>
</dbReference>
<evidence type="ECO:0000256" key="13">
    <source>
        <dbReference type="RuleBase" id="RU361258"/>
    </source>
</evidence>
<evidence type="ECO:0000256" key="11">
    <source>
        <dbReference type="ARBA" id="ARBA00053833"/>
    </source>
</evidence>
<evidence type="ECO:0000256" key="8">
    <source>
        <dbReference type="ARBA" id="ARBA00023128"/>
    </source>
</evidence>
<keyword evidence="8" id="KW-0496">Mitochondrion</keyword>
<reference evidence="18" key="2">
    <citation type="submission" date="2024-08" db="UniProtKB">
        <authorList>
            <consortium name="EnsemblMetazoa"/>
        </authorList>
    </citation>
    <scope>IDENTIFICATION</scope>
</reference>
<comment type="cofactor">
    <cofactor evidence="1">
        <name>Mg(2+)</name>
        <dbReference type="ChEBI" id="CHEBI:18420"/>
    </cofactor>
</comment>
<dbReference type="GO" id="GO:0042709">
    <property type="term" value="C:succinate-CoA ligase complex"/>
    <property type="evidence" value="ECO:0007669"/>
    <property type="project" value="TreeGrafter"/>
</dbReference>
<dbReference type="NCBIfam" id="NF001913">
    <property type="entry name" value="PRK00696.1"/>
    <property type="match status" value="1"/>
</dbReference>
<comment type="similarity">
    <text evidence="13">Belongs to the succinate/malate CoA ligase beta subunit family.</text>
</comment>
<dbReference type="Gene3D" id="3.40.50.261">
    <property type="entry name" value="Succinyl-CoA synthetase domains"/>
    <property type="match status" value="1"/>
</dbReference>
<evidence type="ECO:0000256" key="2">
    <source>
        <dbReference type="ARBA" id="ARBA00005064"/>
    </source>
</evidence>
<dbReference type="GO" id="GO:0006104">
    <property type="term" value="P:succinyl-CoA metabolic process"/>
    <property type="evidence" value="ECO:0007669"/>
    <property type="project" value="InterPro"/>
</dbReference>
<evidence type="ECO:0000313" key="16">
    <source>
        <dbReference type="EMBL" id="ENN74331.1"/>
    </source>
</evidence>
<proteinExistence type="inferred from homology"/>
<dbReference type="UniPathway" id="UPA00223">
    <property type="reaction ID" value="UER00999"/>
</dbReference>
<dbReference type="InterPro" id="IPR005811">
    <property type="entry name" value="SUCC_ACL_C"/>
</dbReference>
<dbReference type="Gene3D" id="3.30.1490.20">
    <property type="entry name" value="ATP-grasp fold, A domain"/>
    <property type="match status" value="1"/>
</dbReference>
<dbReference type="EnsemblMetazoa" id="XM_019909723.1">
    <property type="protein sequence ID" value="XP_019765282.1"/>
    <property type="gene ID" value="LOC109541046"/>
</dbReference>
<dbReference type="FunFam" id="3.30.1490.20:FF:000004">
    <property type="entry name" value="Succinate--CoA ligase [ADP-forming] subunit beta, mitochondrial"/>
    <property type="match status" value="1"/>
</dbReference>
<evidence type="ECO:0000256" key="1">
    <source>
        <dbReference type="ARBA" id="ARBA00001946"/>
    </source>
</evidence>
<evidence type="ECO:0000256" key="12">
    <source>
        <dbReference type="ARBA" id="ARBA00063570"/>
    </source>
</evidence>
<dbReference type="Pfam" id="PF00549">
    <property type="entry name" value="Ligase_CoA"/>
    <property type="match status" value="1"/>
</dbReference>
<evidence type="ECO:0000259" key="15">
    <source>
        <dbReference type="Pfam" id="PF08442"/>
    </source>
</evidence>
<evidence type="ECO:0000313" key="18">
    <source>
        <dbReference type="EnsemblMetazoa" id="XP_019765282.1"/>
    </source>
</evidence>
<dbReference type="GO" id="GO:0005739">
    <property type="term" value="C:mitochondrion"/>
    <property type="evidence" value="ECO:0007669"/>
    <property type="project" value="TreeGrafter"/>
</dbReference>
<dbReference type="GO" id="GO:0005524">
    <property type="term" value="F:ATP binding"/>
    <property type="evidence" value="ECO:0007669"/>
    <property type="project" value="InterPro"/>
</dbReference>
<dbReference type="NCBIfam" id="TIGR01016">
    <property type="entry name" value="sucCoAbeta"/>
    <property type="match status" value="1"/>
</dbReference>
<dbReference type="PIRSF" id="PIRSF001554">
    <property type="entry name" value="SucCS_beta"/>
    <property type="match status" value="1"/>
</dbReference>
<dbReference type="HAMAP" id="MF_00558">
    <property type="entry name" value="Succ_CoA_beta"/>
    <property type="match status" value="1"/>
</dbReference>
<keyword evidence="4 13" id="KW-0436">Ligase</keyword>
<evidence type="ECO:0000256" key="7">
    <source>
        <dbReference type="ARBA" id="ARBA00022842"/>
    </source>
</evidence>
<dbReference type="EC" id="6.2.1.-" evidence="13"/>
<dbReference type="GO" id="GO:0004776">
    <property type="term" value="F:succinate-CoA ligase (GDP-forming) activity"/>
    <property type="evidence" value="ECO:0007669"/>
    <property type="project" value="UniProtKB-EC"/>
</dbReference>
<dbReference type="HOGENOM" id="CLU_037430_0_0_1"/>
<dbReference type="Pfam" id="PF08442">
    <property type="entry name" value="ATP-grasp_2"/>
    <property type="match status" value="1"/>
</dbReference>
<dbReference type="InterPro" id="IPR017866">
    <property type="entry name" value="Succ-CoA_synthase_bsu_CS"/>
</dbReference>
<feature type="non-terminal residue" evidence="16">
    <location>
        <position position="1"/>
    </location>
</feature>
<evidence type="ECO:0000256" key="5">
    <source>
        <dbReference type="ARBA" id="ARBA00022723"/>
    </source>
</evidence>
<accession>N6U140</accession>
<evidence type="ECO:0000256" key="3">
    <source>
        <dbReference type="ARBA" id="ARBA00022532"/>
    </source>
</evidence>
<keyword evidence="3" id="KW-0816">Tricarboxylic acid cycle</keyword>
<keyword evidence="19" id="KW-1185">Reference proteome</keyword>
<dbReference type="KEGG" id="dpa:109541046"/>
<dbReference type="PANTHER" id="PTHR11815:SF10">
    <property type="entry name" value="SUCCINATE--COA LIGASE [GDP-FORMING] SUBUNIT BETA, MITOCHONDRIAL"/>
    <property type="match status" value="1"/>
</dbReference>
<dbReference type="AlphaFoldDB" id="N6U140"/>
<dbReference type="SUPFAM" id="SSF52210">
    <property type="entry name" value="Succinyl-CoA synthetase domains"/>
    <property type="match status" value="1"/>
</dbReference>
<name>N6U140_DENPD</name>
<comment type="subunit">
    <text evidence="12">Heterodimer of an alpha and a beta subunit. The beta subunit determines specificity for GTP.</text>
</comment>
<dbReference type="GO" id="GO:0005525">
    <property type="term" value="F:GTP binding"/>
    <property type="evidence" value="ECO:0007669"/>
    <property type="project" value="UniProtKB-KW"/>
</dbReference>
<organism evidence="16">
    <name type="scientific">Dendroctonus ponderosae</name>
    <name type="common">Mountain pine beetle</name>
    <dbReference type="NCBI Taxonomy" id="77166"/>
    <lineage>
        <taxon>Eukaryota</taxon>
        <taxon>Metazoa</taxon>
        <taxon>Ecdysozoa</taxon>
        <taxon>Arthropoda</taxon>
        <taxon>Hexapoda</taxon>
        <taxon>Insecta</taxon>
        <taxon>Pterygota</taxon>
        <taxon>Neoptera</taxon>
        <taxon>Endopterygota</taxon>
        <taxon>Coleoptera</taxon>
        <taxon>Polyphaga</taxon>
        <taxon>Cucujiformia</taxon>
        <taxon>Curculionidae</taxon>
        <taxon>Scolytinae</taxon>
        <taxon>Dendroctonus</taxon>
    </lineage>
</organism>
<evidence type="ECO:0000259" key="14">
    <source>
        <dbReference type="Pfam" id="PF00549"/>
    </source>
</evidence>
<dbReference type="InterPro" id="IPR034722">
    <property type="entry name" value="Succ_CoA_betaG_euk"/>
</dbReference>
<dbReference type="InterPro" id="IPR013650">
    <property type="entry name" value="ATP-grasp_succ-CoA_synth-type"/>
</dbReference>
<keyword evidence="5" id="KW-0479">Metal-binding</keyword>
<keyword evidence="7" id="KW-0460">Magnesium</keyword>
<dbReference type="STRING" id="77166.N6U140"/>
<dbReference type="InterPro" id="IPR016102">
    <property type="entry name" value="Succinyl-CoA_synth-like"/>
</dbReference>
<feature type="domain" description="ATP-grasp fold succinyl-CoA synthetase-type" evidence="15">
    <location>
        <begin position="25"/>
        <end position="231"/>
    </location>
</feature>
<evidence type="ECO:0000313" key="17">
    <source>
        <dbReference type="EMBL" id="ERL95533.1"/>
    </source>
</evidence>
<dbReference type="SUPFAM" id="SSF56059">
    <property type="entry name" value="Glutathione synthetase ATP-binding domain-like"/>
    <property type="match status" value="1"/>
</dbReference>
<dbReference type="PROSITE" id="PS01217">
    <property type="entry name" value="SUCCINYL_COA_LIG_3"/>
    <property type="match status" value="1"/>
</dbReference>
<protein>
    <recommendedName>
        <fullName evidence="13">Succinate-CoA ligase subunit beta</fullName>
        <ecNumber evidence="13">6.2.1.-</ecNumber>
    </recommendedName>
</protein>
<reference evidence="19 20" key="1">
    <citation type="journal article" date="2013" name="Genome Biol.">
        <title>Draft genome of the mountain pine beetle, Dendroctonus ponderosae Hopkins, a major forest pest.</title>
        <authorList>
            <person name="Keeling C.I."/>
            <person name="Yuen M.M."/>
            <person name="Liao N.Y."/>
            <person name="Docking T.R."/>
            <person name="Chan S.K."/>
            <person name="Taylor G.A."/>
            <person name="Palmquist D.L."/>
            <person name="Jackman S.D."/>
            <person name="Nguyen A."/>
            <person name="Li M."/>
            <person name="Henderson H."/>
            <person name="Janes J.K."/>
            <person name="Zhao Y."/>
            <person name="Pandoh P."/>
            <person name="Moore R."/>
            <person name="Sperling F.A."/>
            <person name="Huber D.P."/>
            <person name="Birol I."/>
            <person name="Jones S.J."/>
            <person name="Bohlmann J."/>
        </authorList>
    </citation>
    <scope>NUCLEOTIDE SEQUENCE</scope>
</reference>
<dbReference type="Gene3D" id="3.30.470.20">
    <property type="entry name" value="ATP-grasp fold, B domain"/>
    <property type="match status" value="1"/>
</dbReference>
<dbReference type="GO" id="GO:0006099">
    <property type="term" value="P:tricarboxylic acid cycle"/>
    <property type="evidence" value="ECO:0007669"/>
    <property type="project" value="UniProtKB-UniPathway"/>
</dbReference>
<dbReference type="EMBL" id="KB741077">
    <property type="protein sequence ID" value="ENN74331.1"/>
    <property type="molecule type" value="Genomic_DNA"/>
</dbReference>
<dbReference type="FunFam" id="3.40.50.261:FF:000001">
    <property type="entry name" value="Succinate--CoA ligase [ADP-forming] subunit beta"/>
    <property type="match status" value="1"/>
</dbReference>
<sequence length="414" mass="45289">MSLWNCLVKCSSKQDLYKVPVRYLNLLEYQSKNLLRKSNVAIQDFCMIDENGEQGLDKFNAKEYVIKAQILAGGRGKGHFDNGFKGGVHITEKRNEITSIVKQMLGHNLITKQTPKEGIPVKKIMIAESVNIKRETYLCILMDRQRNGPVIIASPAGGVDIESVAEKTPELLKNIPIDIFEGITDKMANELAEFLEFKGDLKAKAASEIKKLWNLFVTVDAVQIEINPLVETDDGKVIAVDAKLNFDDNAKYRQTDVFGMEDVTESDPREVEAAKFNLNYIGMTGNIGCLVNGAGLAMATMDIIKLYGGDPANFLDVGGSVKEEQVRAAFKIITSDPSVKAILVNVFGGIVNCATIANGIVGAIKTEPLKVPLIVRLEGTNASEARKIIKESGLDIQIAQTLDEGAEKAVKSLQ</sequence>
<comment type="catalytic activity">
    <reaction evidence="10">
        <text>GTP + succinate + CoA = succinyl-CoA + GDP + phosphate</text>
        <dbReference type="Rhea" id="RHEA:22120"/>
        <dbReference type="ChEBI" id="CHEBI:30031"/>
        <dbReference type="ChEBI" id="CHEBI:37565"/>
        <dbReference type="ChEBI" id="CHEBI:43474"/>
        <dbReference type="ChEBI" id="CHEBI:57287"/>
        <dbReference type="ChEBI" id="CHEBI:57292"/>
        <dbReference type="ChEBI" id="CHEBI:58189"/>
        <dbReference type="EC" id="6.2.1.4"/>
    </reaction>
</comment>
<dbReference type="FunFam" id="3.30.470.20:FF:000002">
    <property type="entry name" value="Succinate--CoA ligase [ADP-forming] subunit beta"/>
    <property type="match status" value="1"/>
</dbReference>
<comment type="function">
    <text evidence="11">GTP-specific succinyl-CoA synthetase functions in the citric acid cycle (TCA), coupling the hydrolysis of succinyl-CoA to the synthesis of GTP and thus represents the only step of substrate-level phosphorylation in the TCA. The beta subunit provides nucleotide specificity of the enzyme and binds the substrate succinate, while the binding sites for coenzyme A and phosphate are found in the alpha subunit.</text>
</comment>
<dbReference type="InterPro" id="IPR005809">
    <property type="entry name" value="Succ_CoA_ligase-like_bsu"/>
</dbReference>
<dbReference type="Proteomes" id="UP000030742">
    <property type="component" value="Unassembled WGS sequence"/>
</dbReference>
<gene>
    <name evidence="18" type="primary">109541046</name>
    <name evidence="17" type="ORF">D910_12795</name>
    <name evidence="16" type="ORF">YQE_09301</name>
</gene>
<dbReference type="PANTHER" id="PTHR11815">
    <property type="entry name" value="SUCCINYL-COA SYNTHETASE BETA CHAIN"/>
    <property type="match status" value="1"/>
</dbReference>
<evidence type="ECO:0000256" key="4">
    <source>
        <dbReference type="ARBA" id="ARBA00022598"/>
    </source>
</evidence>
<dbReference type="OrthoDB" id="1552at2759"/>